<evidence type="ECO:0000256" key="2">
    <source>
        <dbReference type="SAM" id="MobiDB-lite"/>
    </source>
</evidence>
<accession>A0A2K3K5C7</accession>
<dbReference type="InterPro" id="IPR000504">
    <property type="entry name" value="RRM_dom"/>
</dbReference>
<reference evidence="4 5" key="1">
    <citation type="journal article" date="2014" name="Am. J. Bot.">
        <title>Genome assembly and annotation for red clover (Trifolium pratense; Fabaceae).</title>
        <authorList>
            <person name="Istvanek J."/>
            <person name="Jaros M."/>
            <person name="Krenek A."/>
            <person name="Repkova J."/>
        </authorList>
    </citation>
    <scope>NUCLEOTIDE SEQUENCE [LARGE SCALE GENOMIC DNA]</scope>
    <source>
        <strain evidence="5">cv. Tatra</strain>
        <tissue evidence="4">Young leaves</tissue>
    </source>
</reference>
<gene>
    <name evidence="4" type="ORF">L195_g052481</name>
</gene>
<dbReference type="InterPro" id="IPR035979">
    <property type="entry name" value="RBD_domain_sf"/>
</dbReference>
<reference evidence="4 5" key="2">
    <citation type="journal article" date="2017" name="Front. Plant Sci.">
        <title>Gene Classification and Mining of Molecular Markers Useful in Red Clover (Trifolium pratense) Breeding.</title>
        <authorList>
            <person name="Istvanek J."/>
            <person name="Dluhosova J."/>
            <person name="Dluhos P."/>
            <person name="Patkova L."/>
            <person name="Nedelnik J."/>
            <person name="Repkova J."/>
        </authorList>
    </citation>
    <scope>NUCLEOTIDE SEQUENCE [LARGE SCALE GENOMIC DNA]</scope>
    <source>
        <strain evidence="5">cv. Tatra</strain>
        <tissue evidence="4">Young leaves</tissue>
    </source>
</reference>
<dbReference type="InterPro" id="IPR012677">
    <property type="entry name" value="Nucleotide-bd_a/b_plait_sf"/>
</dbReference>
<dbReference type="PROSITE" id="PS50102">
    <property type="entry name" value="RRM"/>
    <property type="match status" value="1"/>
</dbReference>
<dbReference type="GO" id="GO:0003723">
    <property type="term" value="F:RNA binding"/>
    <property type="evidence" value="ECO:0007669"/>
    <property type="project" value="UniProtKB-UniRule"/>
</dbReference>
<dbReference type="Pfam" id="PF00076">
    <property type="entry name" value="RRM_1"/>
    <property type="match status" value="1"/>
</dbReference>
<organism evidence="4 5">
    <name type="scientific">Trifolium pratense</name>
    <name type="common">Red clover</name>
    <dbReference type="NCBI Taxonomy" id="57577"/>
    <lineage>
        <taxon>Eukaryota</taxon>
        <taxon>Viridiplantae</taxon>
        <taxon>Streptophyta</taxon>
        <taxon>Embryophyta</taxon>
        <taxon>Tracheophyta</taxon>
        <taxon>Spermatophyta</taxon>
        <taxon>Magnoliopsida</taxon>
        <taxon>eudicotyledons</taxon>
        <taxon>Gunneridae</taxon>
        <taxon>Pentapetalae</taxon>
        <taxon>rosids</taxon>
        <taxon>fabids</taxon>
        <taxon>Fabales</taxon>
        <taxon>Fabaceae</taxon>
        <taxon>Papilionoideae</taxon>
        <taxon>50 kb inversion clade</taxon>
        <taxon>NPAAA clade</taxon>
        <taxon>Hologalegina</taxon>
        <taxon>IRL clade</taxon>
        <taxon>Trifolieae</taxon>
        <taxon>Trifolium</taxon>
    </lineage>
</organism>
<dbReference type="Gene3D" id="3.30.70.330">
    <property type="match status" value="1"/>
</dbReference>
<name>A0A2K3K5C7_TRIPR</name>
<dbReference type="AlphaFoldDB" id="A0A2K3K5C7"/>
<keyword evidence="1" id="KW-0694">RNA-binding</keyword>
<feature type="domain" description="RRM" evidence="3">
    <location>
        <begin position="10"/>
        <end position="87"/>
    </location>
</feature>
<feature type="non-terminal residue" evidence="4">
    <location>
        <position position="236"/>
    </location>
</feature>
<feature type="region of interest" description="Disordered" evidence="2">
    <location>
        <begin position="85"/>
        <end position="128"/>
    </location>
</feature>
<feature type="compositionally biased region" description="Basic and acidic residues" evidence="2">
    <location>
        <begin position="87"/>
        <end position="118"/>
    </location>
</feature>
<comment type="caution">
    <text evidence="4">The sequence shown here is derived from an EMBL/GenBank/DDBJ whole genome shotgun (WGS) entry which is preliminary data.</text>
</comment>
<evidence type="ECO:0000256" key="1">
    <source>
        <dbReference type="PROSITE-ProRule" id="PRU00176"/>
    </source>
</evidence>
<dbReference type="SUPFAM" id="SSF54928">
    <property type="entry name" value="RNA-binding domain, RBD"/>
    <property type="match status" value="1"/>
</dbReference>
<protein>
    <recommendedName>
        <fullName evidence="3">RRM domain-containing protein</fullName>
    </recommendedName>
</protein>
<dbReference type="CDD" id="cd00590">
    <property type="entry name" value="RRM_SF"/>
    <property type="match status" value="1"/>
</dbReference>
<evidence type="ECO:0000313" key="5">
    <source>
        <dbReference type="Proteomes" id="UP000236291"/>
    </source>
</evidence>
<evidence type="ECO:0000313" key="4">
    <source>
        <dbReference type="EMBL" id="PNX61493.1"/>
    </source>
</evidence>
<dbReference type="EMBL" id="ASHM01085356">
    <property type="protein sequence ID" value="PNX61493.1"/>
    <property type="molecule type" value="Genomic_DNA"/>
</dbReference>
<proteinExistence type="predicted"/>
<evidence type="ECO:0000259" key="3">
    <source>
        <dbReference type="PROSITE" id="PS50102"/>
    </source>
</evidence>
<dbReference type="Proteomes" id="UP000236291">
    <property type="component" value="Unassembled WGS sequence"/>
</dbReference>
<sequence>MVWEDYNQYTTYFFSEFPDSFDTKAMMKIFQHYGGIVEVVIPAKSDKGGRRFGFARFDQVNDVRRFGIELDNIIIGRDKIFVNPPHFHRDTGARRQHRQDDDGGRRISKPEFQPRDNGETTQVQQKHAEEQSFAQVVQSGRSHKRQALLSFTTEKEVIQNLRRAYVGVVNHSGMSYNIQDEFHRQGYFGVKITPLGANLVLLEDQEEGEIKALLKDAWGWLEQWFKEKNLAGLVQM</sequence>